<keyword evidence="3" id="KW-1185">Reference proteome</keyword>
<dbReference type="HOGENOM" id="CLU_1777892_0_0_1"/>
<evidence type="ECO:0000259" key="1">
    <source>
        <dbReference type="Pfam" id="PF04321"/>
    </source>
</evidence>
<dbReference type="OrthoDB" id="6235964at2759"/>
<dbReference type="InterPro" id="IPR029903">
    <property type="entry name" value="RmlD-like-bd"/>
</dbReference>
<dbReference type="AlphaFoldDB" id="F4R316"/>
<dbReference type="VEuPathDB" id="FungiDB:MELLADRAFT_86688"/>
<dbReference type="InParanoid" id="F4R316"/>
<dbReference type="GO" id="GO:0016787">
    <property type="term" value="F:hydrolase activity"/>
    <property type="evidence" value="ECO:0007669"/>
    <property type="project" value="UniProtKB-KW"/>
</dbReference>
<accession>F4R316</accession>
<dbReference type="Pfam" id="PF04321">
    <property type="entry name" value="RmlD_sub_bind"/>
    <property type="match status" value="1"/>
</dbReference>
<sequence length="146" mass="15795">MATKIVIGGKATYVGTHAFSRATDALEKIDLRDTTVIEDLIKNFKPILLVHCAAERRPDVAEKDPEGLSNGIHFVSSIYAQIMIVFDGNAPEGGYDINDEPNPTNLYGETKLAGEKATFESGEKGQVLSLRAPVLYGKAGRNDEAD</sequence>
<dbReference type="KEGG" id="mlr:MELLADRAFT_86688"/>
<dbReference type="GeneID" id="18934264"/>
<dbReference type="STRING" id="747676.F4R316"/>
<evidence type="ECO:0000313" key="2">
    <source>
        <dbReference type="EMBL" id="EGG13248.1"/>
    </source>
</evidence>
<dbReference type="eggNOG" id="KOG1430">
    <property type="taxonomic scope" value="Eukaryota"/>
</dbReference>
<dbReference type="GO" id="GO:0048270">
    <property type="term" value="F:methionine adenosyltransferase regulator activity"/>
    <property type="evidence" value="ECO:0007669"/>
    <property type="project" value="TreeGrafter"/>
</dbReference>
<protein>
    <submittedName>
        <fullName evidence="2">S-adenosyl-L-homocysteine hydrolase</fullName>
    </submittedName>
</protein>
<dbReference type="UniPathway" id="UPA00315">
    <property type="reaction ID" value="UER00080"/>
</dbReference>
<dbReference type="EMBL" id="GL883090">
    <property type="protein sequence ID" value="EGG13248.1"/>
    <property type="molecule type" value="Genomic_DNA"/>
</dbReference>
<feature type="domain" description="RmlD-like substrate binding" evidence="1">
    <location>
        <begin position="18"/>
        <end position="142"/>
    </location>
</feature>
<dbReference type="InterPro" id="IPR005913">
    <property type="entry name" value="dTDP_dehydrorham_reduct"/>
</dbReference>
<gene>
    <name evidence="2" type="ORF">MELLADRAFT_86688</name>
</gene>
<dbReference type="SUPFAM" id="SSF51735">
    <property type="entry name" value="NAD(P)-binding Rossmann-fold domains"/>
    <property type="match status" value="1"/>
</dbReference>
<dbReference type="Proteomes" id="UP000001072">
    <property type="component" value="Unassembled WGS sequence"/>
</dbReference>
<dbReference type="InterPro" id="IPR036291">
    <property type="entry name" value="NAD(P)-bd_dom_sf"/>
</dbReference>
<dbReference type="RefSeq" id="XP_007404186.1">
    <property type="nucleotide sequence ID" value="XM_007404124.1"/>
</dbReference>
<keyword evidence="2" id="KW-0378">Hydrolase</keyword>
<dbReference type="Gene3D" id="3.40.50.720">
    <property type="entry name" value="NAD(P)-binding Rossmann-like Domain"/>
    <property type="match status" value="1"/>
</dbReference>
<dbReference type="PANTHER" id="PTHR10491:SF4">
    <property type="entry name" value="METHIONINE ADENOSYLTRANSFERASE 2 SUBUNIT BETA"/>
    <property type="match status" value="1"/>
</dbReference>
<proteinExistence type="predicted"/>
<organism evidence="3">
    <name type="scientific">Melampsora larici-populina (strain 98AG31 / pathotype 3-4-7)</name>
    <name type="common">Poplar leaf rust fungus</name>
    <dbReference type="NCBI Taxonomy" id="747676"/>
    <lineage>
        <taxon>Eukaryota</taxon>
        <taxon>Fungi</taxon>
        <taxon>Dikarya</taxon>
        <taxon>Basidiomycota</taxon>
        <taxon>Pucciniomycotina</taxon>
        <taxon>Pucciniomycetes</taxon>
        <taxon>Pucciniales</taxon>
        <taxon>Melampsoraceae</taxon>
        <taxon>Melampsora</taxon>
    </lineage>
</organism>
<reference evidence="3" key="1">
    <citation type="journal article" date="2011" name="Proc. Natl. Acad. Sci. U.S.A.">
        <title>Obligate biotrophy features unraveled by the genomic analysis of rust fungi.</title>
        <authorList>
            <person name="Duplessis S."/>
            <person name="Cuomo C.A."/>
            <person name="Lin Y.-C."/>
            <person name="Aerts A."/>
            <person name="Tisserant E."/>
            <person name="Veneault-Fourrey C."/>
            <person name="Joly D.L."/>
            <person name="Hacquard S."/>
            <person name="Amselem J."/>
            <person name="Cantarel B.L."/>
            <person name="Chiu R."/>
            <person name="Coutinho P.M."/>
            <person name="Feau N."/>
            <person name="Field M."/>
            <person name="Frey P."/>
            <person name="Gelhaye E."/>
            <person name="Goldberg J."/>
            <person name="Grabherr M.G."/>
            <person name="Kodira C.D."/>
            <person name="Kohler A."/>
            <person name="Kuees U."/>
            <person name="Lindquist E.A."/>
            <person name="Lucas S.M."/>
            <person name="Mago R."/>
            <person name="Mauceli E."/>
            <person name="Morin E."/>
            <person name="Murat C."/>
            <person name="Pangilinan J.L."/>
            <person name="Park R."/>
            <person name="Pearson M."/>
            <person name="Quesneville H."/>
            <person name="Rouhier N."/>
            <person name="Sakthikumar S."/>
            <person name="Salamov A.A."/>
            <person name="Schmutz J."/>
            <person name="Selles B."/>
            <person name="Shapiro H."/>
            <person name="Tanguay P."/>
            <person name="Tuskan G.A."/>
            <person name="Henrissat B."/>
            <person name="Van de Peer Y."/>
            <person name="Rouze P."/>
            <person name="Ellis J.G."/>
            <person name="Dodds P.N."/>
            <person name="Schein J.E."/>
            <person name="Zhong S."/>
            <person name="Hamelin R.C."/>
            <person name="Grigoriev I.V."/>
            <person name="Szabo L.J."/>
            <person name="Martin F."/>
        </authorList>
    </citation>
    <scope>NUCLEOTIDE SEQUENCE [LARGE SCALE GENOMIC DNA]</scope>
    <source>
        <strain evidence="3">98AG31 / pathotype 3-4-7</strain>
    </source>
</reference>
<dbReference type="GO" id="GO:0006556">
    <property type="term" value="P:S-adenosylmethionine biosynthetic process"/>
    <property type="evidence" value="ECO:0007669"/>
    <property type="project" value="UniProtKB-UniPathway"/>
</dbReference>
<dbReference type="PANTHER" id="PTHR10491">
    <property type="entry name" value="DTDP-4-DEHYDRORHAMNOSE REDUCTASE"/>
    <property type="match status" value="1"/>
</dbReference>
<evidence type="ECO:0000313" key="3">
    <source>
        <dbReference type="Proteomes" id="UP000001072"/>
    </source>
</evidence>
<name>F4R316_MELLP</name>
<dbReference type="GO" id="GO:0048269">
    <property type="term" value="C:methionine adenosyltransferase complex"/>
    <property type="evidence" value="ECO:0007669"/>
    <property type="project" value="TreeGrafter"/>
</dbReference>